<keyword evidence="2" id="KW-1185">Reference proteome</keyword>
<proteinExistence type="predicted"/>
<evidence type="ECO:0000313" key="2">
    <source>
        <dbReference type="Proteomes" id="UP001218218"/>
    </source>
</evidence>
<dbReference type="EMBL" id="JARIHO010000041">
    <property type="protein sequence ID" value="KAJ7327551.1"/>
    <property type="molecule type" value="Genomic_DNA"/>
</dbReference>
<sequence>LTQLHTGHIGLNAYLTCFGIVNTSHCPTCNEPETVNHFFFTCRRFGQQCDALRHALHAANHQQLSKRSLLGKSKNRTLLLDYVVATGRFPQYTPSPS</sequence>
<comment type="caution">
    <text evidence="1">The sequence shown here is derived from an EMBL/GenBank/DDBJ whole genome shotgun (WGS) entry which is preliminary data.</text>
</comment>
<feature type="non-terminal residue" evidence="1">
    <location>
        <position position="1"/>
    </location>
</feature>
<name>A0AAD6ZLQ2_9AGAR</name>
<dbReference type="AlphaFoldDB" id="A0AAD6ZLQ2"/>
<protein>
    <recommendedName>
        <fullName evidence="3">Reverse transcriptase</fullName>
    </recommendedName>
</protein>
<accession>A0AAD6ZLQ2</accession>
<organism evidence="1 2">
    <name type="scientific">Mycena albidolilacea</name>
    <dbReference type="NCBI Taxonomy" id="1033008"/>
    <lineage>
        <taxon>Eukaryota</taxon>
        <taxon>Fungi</taxon>
        <taxon>Dikarya</taxon>
        <taxon>Basidiomycota</taxon>
        <taxon>Agaricomycotina</taxon>
        <taxon>Agaricomycetes</taxon>
        <taxon>Agaricomycetidae</taxon>
        <taxon>Agaricales</taxon>
        <taxon>Marasmiineae</taxon>
        <taxon>Mycenaceae</taxon>
        <taxon>Mycena</taxon>
    </lineage>
</organism>
<dbReference type="Proteomes" id="UP001218218">
    <property type="component" value="Unassembled WGS sequence"/>
</dbReference>
<evidence type="ECO:0000313" key="1">
    <source>
        <dbReference type="EMBL" id="KAJ7327551.1"/>
    </source>
</evidence>
<gene>
    <name evidence="1" type="ORF">DFH08DRAFT_710311</name>
</gene>
<evidence type="ECO:0008006" key="3">
    <source>
        <dbReference type="Google" id="ProtNLM"/>
    </source>
</evidence>
<reference evidence="1" key="1">
    <citation type="submission" date="2023-03" db="EMBL/GenBank/DDBJ databases">
        <title>Massive genome expansion in bonnet fungi (Mycena s.s.) driven by repeated elements and novel gene families across ecological guilds.</title>
        <authorList>
            <consortium name="Lawrence Berkeley National Laboratory"/>
            <person name="Harder C.B."/>
            <person name="Miyauchi S."/>
            <person name="Viragh M."/>
            <person name="Kuo A."/>
            <person name="Thoen E."/>
            <person name="Andreopoulos B."/>
            <person name="Lu D."/>
            <person name="Skrede I."/>
            <person name="Drula E."/>
            <person name="Henrissat B."/>
            <person name="Morin E."/>
            <person name="Kohler A."/>
            <person name="Barry K."/>
            <person name="LaButti K."/>
            <person name="Morin E."/>
            <person name="Salamov A."/>
            <person name="Lipzen A."/>
            <person name="Mereny Z."/>
            <person name="Hegedus B."/>
            <person name="Baldrian P."/>
            <person name="Stursova M."/>
            <person name="Weitz H."/>
            <person name="Taylor A."/>
            <person name="Grigoriev I.V."/>
            <person name="Nagy L.G."/>
            <person name="Martin F."/>
            <person name="Kauserud H."/>
        </authorList>
    </citation>
    <scope>NUCLEOTIDE SEQUENCE</scope>
    <source>
        <strain evidence="1">CBHHK002</strain>
    </source>
</reference>